<reference evidence="3 5" key="2">
    <citation type="submission" date="2016-11" db="EMBL/GenBank/DDBJ databases">
        <authorList>
            <person name="Jaros S."/>
            <person name="Januszkiewicz K."/>
            <person name="Wedrychowicz H."/>
        </authorList>
    </citation>
    <scope>NUCLEOTIDE SEQUENCE [LARGE SCALE GENOMIC DNA]</scope>
    <source>
        <strain evidence="3 5">DSM 27621</strain>
    </source>
</reference>
<keyword evidence="4" id="KW-1185">Reference proteome</keyword>
<evidence type="ECO:0000256" key="1">
    <source>
        <dbReference type="SAM" id="SignalP"/>
    </source>
</evidence>
<feature type="signal peptide" evidence="1">
    <location>
        <begin position="1"/>
        <end position="17"/>
    </location>
</feature>
<protein>
    <submittedName>
        <fullName evidence="3">Uncharacterized protein</fullName>
    </submittedName>
</protein>
<organism evidence="3 5">
    <name type="scientific">Chryseobacterium contaminans</name>
    <dbReference type="NCBI Taxonomy" id="1423959"/>
    <lineage>
        <taxon>Bacteria</taxon>
        <taxon>Pseudomonadati</taxon>
        <taxon>Bacteroidota</taxon>
        <taxon>Flavobacteriia</taxon>
        <taxon>Flavobacteriales</taxon>
        <taxon>Weeksellaceae</taxon>
        <taxon>Chryseobacterium group</taxon>
        <taxon>Chryseobacterium</taxon>
    </lineage>
</organism>
<dbReference type="Proteomes" id="UP000093508">
    <property type="component" value="Unassembled WGS sequence"/>
</dbReference>
<feature type="chain" id="PRO_5009922124" evidence="1">
    <location>
        <begin position="18"/>
        <end position="265"/>
    </location>
</feature>
<dbReference type="EMBL" id="FRBM01000001">
    <property type="protein sequence ID" value="SHK94665.1"/>
    <property type="molecule type" value="Genomic_DNA"/>
</dbReference>
<dbReference type="OrthoDB" id="1329765at2"/>
<dbReference type="Proteomes" id="UP000184069">
    <property type="component" value="Unassembled WGS sequence"/>
</dbReference>
<accession>A0A1M6WMB0</accession>
<gene>
    <name evidence="2" type="ORF">BBH99_01580</name>
    <name evidence="3" type="ORF">SAMN05444407_101696</name>
</gene>
<evidence type="ECO:0000313" key="4">
    <source>
        <dbReference type="Proteomes" id="UP000093508"/>
    </source>
</evidence>
<evidence type="ECO:0000313" key="2">
    <source>
        <dbReference type="EMBL" id="OCA78448.1"/>
    </source>
</evidence>
<dbReference type="RefSeq" id="WP_066696053.1">
    <property type="nucleotide sequence ID" value="NZ_FRBM01000001.1"/>
</dbReference>
<evidence type="ECO:0000313" key="3">
    <source>
        <dbReference type="EMBL" id="SHK94665.1"/>
    </source>
</evidence>
<proteinExistence type="predicted"/>
<keyword evidence="1" id="KW-0732">Signal</keyword>
<sequence length="265" mass="31203">MKLSIFLLVFLQSCLYAQELTALKNDSLNEWRKKAYEARIKYNKERCREDSIRAENDSKIQNKYYINIAAPYGDNFLPGEELKEVLKKHTIIWGGEWMGSDSGGYSGGCYYSMMTELTEKKFGKDFVDGLVAESVAQYVKKHPGKIFDRNEHSEWTYKGTYLIYNDGNDLLNKDFFKNVAYPEGYQNYDPSQKYHSNTAVTLTLNEKGKVLKEEFKHNIYNDRNLKYIPYFEKEIKKFIKYTNFEPVKYGGYPVKSETSFFIYYK</sequence>
<dbReference type="AlphaFoldDB" id="A0A1M6WMB0"/>
<dbReference type="EMBL" id="MAYF01000223">
    <property type="protein sequence ID" value="OCA78448.1"/>
    <property type="molecule type" value="Genomic_DNA"/>
</dbReference>
<reference evidence="2 4" key="1">
    <citation type="submission" date="2016-07" db="EMBL/GenBank/DDBJ databases">
        <authorList>
            <person name="Jeong J.-J."/>
            <person name="Kim D.W."/>
            <person name="Sang M.K."/>
            <person name="Choi I.-G."/>
            <person name="Kim K.D."/>
        </authorList>
    </citation>
    <scope>NUCLEOTIDE SEQUENCE [LARGE SCALE GENOMIC DNA]</scope>
    <source>
        <strain evidence="2 4">C-26</strain>
    </source>
</reference>
<evidence type="ECO:0000313" key="5">
    <source>
        <dbReference type="Proteomes" id="UP000184069"/>
    </source>
</evidence>
<dbReference type="STRING" id="1423959.SAMN05444407_101696"/>
<name>A0A1M6WMB0_9FLAO</name>